<reference evidence="3" key="1">
    <citation type="journal article" date="2010" name="Genome Res.">
        <title>Population genomic sequencing of Coccidioides fungi reveals recent hybridization and transposon control.</title>
        <authorList>
            <person name="Neafsey D.E."/>
            <person name="Barker B.M."/>
            <person name="Sharpton T.J."/>
            <person name="Stajich J.E."/>
            <person name="Park D.J."/>
            <person name="Whiston E."/>
            <person name="Hung C.-Y."/>
            <person name="McMahan C."/>
            <person name="White J."/>
            <person name="Sykes S."/>
            <person name="Heiman D."/>
            <person name="Young S."/>
            <person name="Zeng Q."/>
            <person name="Abouelleil A."/>
            <person name="Aftuck L."/>
            <person name="Bessette D."/>
            <person name="Brown A."/>
            <person name="FitzGerald M."/>
            <person name="Lui A."/>
            <person name="Macdonald J.P."/>
            <person name="Priest M."/>
            <person name="Orbach M.J."/>
            <person name="Galgiani J.N."/>
            <person name="Kirkland T.N."/>
            <person name="Cole G.T."/>
            <person name="Birren B.W."/>
            <person name="Henn M.R."/>
            <person name="Taylor J.W."/>
            <person name="Rounsley S.D."/>
        </authorList>
    </citation>
    <scope>NUCLEOTIDE SEQUENCE [LARGE SCALE GENOMIC DNA]</scope>
    <source>
        <strain evidence="3">RMSCC 2394</strain>
    </source>
</reference>
<evidence type="ECO:0000313" key="2">
    <source>
        <dbReference type="EMBL" id="KMP06402.1"/>
    </source>
</evidence>
<proteinExistence type="predicted"/>
<protein>
    <submittedName>
        <fullName evidence="2">Uncharacterized protein</fullName>
    </submittedName>
</protein>
<name>A0A0J7B8T8_COCIT</name>
<accession>A0A0J7B8T8</accession>
<dbReference type="OrthoDB" id="4509869at2759"/>
<organism evidence="2 3">
    <name type="scientific">Coccidioides immitis RMSCC 2394</name>
    <dbReference type="NCBI Taxonomy" id="404692"/>
    <lineage>
        <taxon>Eukaryota</taxon>
        <taxon>Fungi</taxon>
        <taxon>Dikarya</taxon>
        <taxon>Ascomycota</taxon>
        <taxon>Pezizomycotina</taxon>
        <taxon>Eurotiomycetes</taxon>
        <taxon>Eurotiomycetidae</taxon>
        <taxon>Onygenales</taxon>
        <taxon>Onygenaceae</taxon>
        <taxon>Coccidioides</taxon>
    </lineage>
</organism>
<gene>
    <name evidence="2" type="ORF">CIRG_06083</name>
</gene>
<dbReference type="STRING" id="404692.A0A0J7B8T8"/>
<sequence>MDGHPAANCNPSRDCVAIIAEEFSPEGGYFELNYIPLHSTATSDILRCQIVGLNVESPMTTTRVQPAYPGHHREYILDSFSGLTLHIVQDLLGSPVIKLTVTQLHCNAAPEPPRLLGERILLSTTKCCTALPIVPTLPRSYGVDAAETLNRAKCRVKRHPSKRFFFAPHNKINGDTSDPDVHRCSTSTEFTGNCFSRFRLPLVEGWRSIFDDFAGNGSMVQGANMSQTAKYYIYSSKAPSHPGPGIQIDRATSANTDNFVSLLKAKLIILNAKPNAEHIGYFDQSDEWWKWLKKLDPNGSCQFSLMLDATEKEVQSFEFQLTSPAKMTFSSSAGALKFAFGADSSGKQAKIPVPGLFPEGTMLYCGLDPSKSDVSFTVGEALKYTGRTGLIPFLPQEMTSWTLLWDKNKASEKRNALWFNPCFASQTTIRMQLQLEEAGRKSLEEWWSVVLKDIQVKNAEVVCKKTLTEGKTAAGTVGVHQGQITFKFECSVEAKPKPVDIVAAIAFQEAAVQLTFQPKTSVTLGDILEGLAKLLSQDLGSMMSILTKEDIFQSMHFRRLTVTLDTLDGVKKPKLSRFEIDIEVSAKFGKKTAEQNVVFLLTYIWTKRRGSSISGQFWNGLASSKHLDVSPYYEEWIDMKPLAPNPAPYIDLTSIVPGEEIKDIPDNIPTEIESASIMLSGSDFAMGGVIKAKPVTPGSIPQPYLGRIRLFVSYAWGKKKDFKLSFGFEAGLEPSKESKHQQPAILTGDLEYNSKS</sequence>
<feature type="region of interest" description="Disordered" evidence="1">
    <location>
        <begin position="733"/>
        <end position="756"/>
    </location>
</feature>
<dbReference type="AlphaFoldDB" id="A0A0J7B8T8"/>
<evidence type="ECO:0000313" key="3">
    <source>
        <dbReference type="Proteomes" id="UP000054565"/>
    </source>
</evidence>
<evidence type="ECO:0000256" key="1">
    <source>
        <dbReference type="SAM" id="MobiDB-lite"/>
    </source>
</evidence>
<dbReference type="EMBL" id="DS028096">
    <property type="protein sequence ID" value="KMP06402.1"/>
    <property type="molecule type" value="Genomic_DNA"/>
</dbReference>
<dbReference type="Proteomes" id="UP000054565">
    <property type="component" value="Unassembled WGS sequence"/>
</dbReference>